<dbReference type="InterPro" id="IPR038404">
    <property type="entry name" value="TRAP_DctP_sf"/>
</dbReference>
<feature type="chain" id="PRO_5039594557" evidence="4">
    <location>
        <begin position="27"/>
        <end position="377"/>
    </location>
</feature>
<dbReference type="InterPro" id="IPR018389">
    <property type="entry name" value="DctP_fam"/>
</dbReference>
<keyword evidence="6" id="KW-1185">Reference proteome</keyword>
<dbReference type="CDD" id="cd13668">
    <property type="entry name" value="PBP2_TRAP_UehA_TeaA"/>
    <property type="match status" value="1"/>
</dbReference>
<comment type="similarity">
    <text evidence="1">Belongs to the bacterial solute-binding protein 7 family.</text>
</comment>
<dbReference type="NCBIfam" id="NF037995">
    <property type="entry name" value="TRAP_S1"/>
    <property type="match status" value="1"/>
</dbReference>
<protein>
    <submittedName>
        <fullName evidence="5">TRAP-type C4-dicarboxylate transport system, substrate-binding protein</fullName>
    </submittedName>
</protein>
<accession>A0A1G5JRI5</accession>
<reference evidence="5 6" key="1">
    <citation type="submission" date="2016-10" db="EMBL/GenBank/DDBJ databases">
        <authorList>
            <person name="de Groot N.N."/>
        </authorList>
    </citation>
    <scope>NUCLEOTIDE SEQUENCE [LARGE SCALE GENOMIC DNA]</scope>
    <source>
        <strain evidence="5 6">DSM 18978</strain>
    </source>
</reference>
<dbReference type="Pfam" id="PF03480">
    <property type="entry name" value="DctP"/>
    <property type="match status" value="1"/>
</dbReference>
<dbReference type="PROSITE" id="PS51257">
    <property type="entry name" value="PROKAR_LIPOPROTEIN"/>
    <property type="match status" value="1"/>
</dbReference>
<evidence type="ECO:0000256" key="4">
    <source>
        <dbReference type="SAM" id="SignalP"/>
    </source>
</evidence>
<dbReference type="GO" id="GO:0055085">
    <property type="term" value="P:transmembrane transport"/>
    <property type="evidence" value="ECO:0007669"/>
    <property type="project" value="InterPro"/>
</dbReference>
<dbReference type="OrthoDB" id="9815946at2"/>
<organism evidence="5 6">
    <name type="scientific">Alkaliphilus peptidifermentans DSM 18978</name>
    <dbReference type="NCBI Taxonomy" id="1120976"/>
    <lineage>
        <taxon>Bacteria</taxon>
        <taxon>Bacillati</taxon>
        <taxon>Bacillota</taxon>
        <taxon>Clostridia</taxon>
        <taxon>Peptostreptococcales</taxon>
        <taxon>Natronincolaceae</taxon>
        <taxon>Alkaliphilus</taxon>
    </lineage>
</organism>
<sequence length="377" mass="42828">MKNRKPMQKMLAMLLILILMGTLGLTGCSSNNDTTEPVGSTNGEAVEKTNKIFDSKIEAKFASEEIEGDFMTVWAEYFADEMLAWSDGDFDVTVYPYGTLGDTRDINELAQYGVVEYVFTDFAWISAFVPEAQVLALHYIWPSERLPEVIDHVVRNGEFMDILEESFRRNGLVPLSVMYEGWQWMTANKPIRTVEDMNGFKVRVMGSTLLVEDYMAYGASPTPMSYGEVYGGLQMGLIDGQVNPIFAIRSMNFYEVQNYFTQIYAEPFLGIPTVNMQFFDSLPQEAQQKMREWWIDAIIPSGKWIDEKTEIDLEAMLKDKPSIEVIEVTGEDLKPFKERAEKVYPKFLEIGGVQAEEILEALQKDIEAAKKALGIND</sequence>
<proteinExistence type="inferred from homology"/>
<dbReference type="PANTHER" id="PTHR33376:SF7">
    <property type="entry name" value="C4-DICARBOXYLATE-BINDING PROTEIN DCTB"/>
    <property type="match status" value="1"/>
</dbReference>
<feature type="signal peptide" evidence="4">
    <location>
        <begin position="1"/>
        <end position="26"/>
    </location>
</feature>
<dbReference type="EMBL" id="FMUS01000021">
    <property type="protein sequence ID" value="SCY91003.1"/>
    <property type="molecule type" value="Genomic_DNA"/>
</dbReference>
<gene>
    <name evidence="5" type="ORF">SAMN03080606_03002</name>
</gene>
<dbReference type="STRING" id="1120976.SAMN03080606_03002"/>
<evidence type="ECO:0000313" key="5">
    <source>
        <dbReference type="EMBL" id="SCY91003.1"/>
    </source>
</evidence>
<dbReference type="Gene3D" id="3.40.190.170">
    <property type="entry name" value="Bacterial extracellular solute-binding protein, family 7"/>
    <property type="match status" value="1"/>
</dbReference>
<evidence type="ECO:0000256" key="3">
    <source>
        <dbReference type="ARBA" id="ARBA00022729"/>
    </source>
</evidence>
<dbReference type="AlphaFoldDB" id="A0A1G5JRI5"/>
<dbReference type="PANTHER" id="PTHR33376">
    <property type="match status" value="1"/>
</dbReference>
<evidence type="ECO:0000256" key="2">
    <source>
        <dbReference type="ARBA" id="ARBA00022448"/>
    </source>
</evidence>
<dbReference type="Proteomes" id="UP000198636">
    <property type="component" value="Unassembled WGS sequence"/>
</dbReference>
<keyword evidence="3 4" id="KW-0732">Signal</keyword>
<name>A0A1G5JRI5_9FIRM</name>
<keyword evidence="2" id="KW-0813">Transport</keyword>
<evidence type="ECO:0000256" key="1">
    <source>
        <dbReference type="ARBA" id="ARBA00009023"/>
    </source>
</evidence>
<dbReference type="RefSeq" id="WP_091545241.1">
    <property type="nucleotide sequence ID" value="NZ_FMUS01000021.1"/>
</dbReference>
<evidence type="ECO:0000313" key="6">
    <source>
        <dbReference type="Proteomes" id="UP000198636"/>
    </source>
</evidence>